<proteinExistence type="predicted"/>
<keyword evidence="1" id="KW-0472">Membrane</keyword>
<dbReference type="CDD" id="cd07440">
    <property type="entry name" value="RGS"/>
    <property type="match status" value="1"/>
</dbReference>
<evidence type="ECO:0000313" key="3">
    <source>
        <dbReference type="EMBL" id="RUS27771.1"/>
    </source>
</evidence>
<dbReference type="InterPro" id="IPR016137">
    <property type="entry name" value="RGS"/>
</dbReference>
<reference evidence="3 4" key="1">
    <citation type="journal article" date="2018" name="New Phytol.">
        <title>Phylogenomics of Endogonaceae and evolution of mycorrhizas within Mucoromycota.</title>
        <authorList>
            <person name="Chang Y."/>
            <person name="Desiro A."/>
            <person name="Na H."/>
            <person name="Sandor L."/>
            <person name="Lipzen A."/>
            <person name="Clum A."/>
            <person name="Barry K."/>
            <person name="Grigoriev I.V."/>
            <person name="Martin F.M."/>
            <person name="Stajich J.E."/>
            <person name="Smith M.E."/>
            <person name="Bonito G."/>
            <person name="Spatafora J.W."/>
        </authorList>
    </citation>
    <scope>NUCLEOTIDE SEQUENCE [LARGE SCALE GENOMIC DNA]</scope>
    <source>
        <strain evidence="3 4">AD002</strain>
    </source>
</reference>
<protein>
    <recommendedName>
        <fullName evidence="2">RGS domain-containing protein</fullName>
    </recommendedName>
</protein>
<dbReference type="PROSITE" id="PS50132">
    <property type="entry name" value="RGS"/>
    <property type="match status" value="1"/>
</dbReference>
<keyword evidence="4" id="KW-1185">Reference proteome</keyword>
<dbReference type="Gene3D" id="1.10.167.10">
    <property type="entry name" value="Regulator of G-protein Signalling 4, domain 2"/>
    <property type="match status" value="1"/>
</dbReference>
<dbReference type="InterPro" id="IPR044926">
    <property type="entry name" value="RGS_subdomain_2"/>
</dbReference>
<name>A0A433QDC7_9FUNG</name>
<dbReference type="SUPFAM" id="SSF48097">
    <property type="entry name" value="Regulator of G-protein signaling, RGS"/>
    <property type="match status" value="1"/>
</dbReference>
<evidence type="ECO:0000256" key="1">
    <source>
        <dbReference type="SAM" id="Phobius"/>
    </source>
</evidence>
<keyword evidence="1" id="KW-0812">Transmembrane</keyword>
<dbReference type="InterPro" id="IPR036305">
    <property type="entry name" value="RGS_sf"/>
</dbReference>
<dbReference type="Pfam" id="PF00615">
    <property type="entry name" value="RGS"/>
    <property type="match status" value="1"/>
</dbReference>
<sequence length="280" mass="32125">MPFGRYWPSVAWVVLGSFVTHLNSVLLPLNNQYRENKYRNDLRSGAYQDWESFRLVMSDTRLRLKLNQHSVQAFCVELTRFIDEYQNLKVAAVEAFKDHEAVDGIPPVPPAMVRPYNRAESSTKESAIKSATLSATQSLLAKIRLPSPAPKYPIDITPPTTSIVMSVPSLNQRIFPITDDALSVPEQLKPSFLNFYTTFIKTDSFLEVNLTADVRTRIMDQMKSGAYTLTMFDEANKQVHDLLFYNVFPSFVMTNMTRRQYWSIPVSAKTVSELELRQFY</sequence>
<evidence type="ECO:0000313" key="4">
    <source>
        <dbReference type="Proteomes" id="UP000274822"/>
    </source>
</evidence>
<dbReference type="EMBL" id="RBNJ01007794">
    <property type="protein sequence ID" value="RUS27771.1"/>
    <property type="molecule type" value="Genomic_DNA"/>
</dbReference>
<accession>A0A433QDC7</accession>
<dbReference type="AlphaFoldDB" id="A0A433QDC7"/>
<feature type="transmembrane region" description="Helical" evidence="1">
    <location>
        <begin position="6"/>
        <end position="29"/>
    </location>
</feature>
<dbReference type="Proteomes" id="UP000274822">
    <property type="component" value="Unassembled WGS sequence"/>
</dbReference>
<keyword evidence="1" id="KW-1133">Transmembrane helix</keyword>
<organism evidence="3 4">
    <name type="scientific">Jimgerdemannia flammicorona</name>
    <dbReference type="NCBI Taxonomy" id="994334"/>
    <lineage>
        <taxon>Eukaryota</taxon>
        <taxon>Fungi</taxon>
        <taxon>Fungi incertae sedis</taxon>
        <taxon>Mucoromycota</taxon>
        <taxon>Mucoromycotina</taxon>
        <taxon>Endogonomycetes</taxon>
        <taxon>Endogonales</taxon>
        <taxon>Endogonaceae</taxon>
        <taxon>Jimgerdemannia</taxon>
    </lineage>
</organism>
<feature type="domain" description="RGS" evidence="2">
    <location>
        <begin position="195"/>
        <end position="259"/>
    </location>
</feature>
<comment type="caution">
    <text evidence="3">The sequence shown here is derived from an EMBL/GenBank/DDBJ whole genome shotgun (WGS) entry which is preliminary data.</text>
</comment>
<evidence type="ECO:0000259" key="2">
    <source>
        <dbReference type="PROSITE" id="PS50132"/>
    </source>
</evidence>
<gene>
    <name evidence="3" type="ORF">BC938DRAFT_482752</name>
</gene>